<feature type="compositionally biased region" description="Low complexity" evidence="1">
    <location>
        <begin position="72"/>
        <end position="95"/>
    </location>
</feature>
<dbReference type="eggNOG" id="ENOG502T9IP">
    <property type="taxonomic scope" value="Eukaryota"/>
</dbReference>
<dbReference type="OrthoDB" id="2158714at2759"/>
<dbReference type="Proteomes" id="UP000054350">
    <property type="component" value="Unassembled WGS sequence"/>
</dbReference>
<accession>A0A0L0RYS1</accession>
<gene>
    <name evidence="2" type="ORF">AMAG_01125</name>
</gene>
<reference evidence="3" key="2">
    <citation type="submission" date="2009-11" db="EMBL/GenBank/DDBJ databases">
        <title>The Genome Sequence of Allomyces macrogynus strain ATCC 38327.</title>
        <authorList>
            <consortium name="The Broad Institute Genome Sequencing Platform"/>
            <person name="Russ C."/>
            <person name="Cuomo C."/>
            <person name="Shea T."/>
            <person name="Young S.K."/>
            <person name="Zeng Q."/>
            <person name="Koehrsen M."/>
            <person name="Haas B."/>
            <person name="Borodovsky M."/>
            <person name="Guigo R."/>
            <person name="Alvarado L."/>
            <person name="Berlin A."/>
            <person name="Borenstein D."/>
            <person name="Chen Z."/>
            <person name="Engels R."/>
            <person name="Freedman E."/>
            <person name="Gellesch M."/>
            <person name="Goldberg J."/>
            <person name="Griggs A."/>
            <person name="Gujja S."/>
            <person name="Heiman D."/>
            <person name="Hepburn T."/>
            <person name="Howarth C."/>
            <person name="Jen D."/>
            <person name="Larson L."/>
            <person name="Lewis B."/>
            <person name="Mehta T."/>
            <person name="Park D."/>
            <person name="Pearson M."/>
            <person name="Roberts A."/>
            <person name="Saif S."/>
            <person name="Shenoy N."/>
            <person name="Sisk P."/>
            <person name="Stolte C."/>
            <person name="Sykes S."/>
            <person name="Walk T."/>
            <person name="White J."/>
            <person name="Yandava C."/>
            <person name="Burger G."/>
            <person name="Gray M.W."/>
            <person name="Holland P.W.H."/>
            <person name="King N."/>
            <person name="Lang F.B.F."/>
            <person name="Roger A.J."/>
            <person name="Ruiz-Trillo I."/>
            <person name="Lander E."/>
            <person name="Nusbaum C."/>
        </authorList>
    </citation>
    <scope>NUCLEOTIDE SEQUENCE [LARGE SCALE GENOMIC DNA]</scope>
    <source>
        <strain evidence="3">ATCC 38327</strain>
    </source>
</reference>
<keyword evidence="3" id="KW-1185">Reference proteome</keyword>
<dbReference type="PANTHER" id="PTHR28218">
    <property type="entry name" value="VPS4-ASSOCIATED PROTEIN 1"/>
    <property type="match status" value="1"/>
</dbReference>
<evidence type="ECO:0000313" key="3">
    <source>
        <dbReference type="Proteomes" id="UP000054350"/>
    </source>
</evidence>
<feature type="compositionally biased region" description="Pro residues" evidence="1">
    <location>
        <begin position="150"/>
        <end position="159"/>
    </location>
</feature>
<evidence type="ECO:0000256" key="1">
    <source>
        <dbReference type="SAM" id="MobiDB-lite"/>
    </source>
</evidence>
<proteinExistence type="predicted"/>
<dbReference type="VEuPathDB" id="FungiDB:AMAG_01125"/>
<organism evidence="2 3">
    <name type="scientific">Allomyces macrogynus (strain ATCC 38327)</name>
    <name type="common">Allomyces javanicus var. macrogynus</name>
    <dbReference type="NCBI Taxonomy" id="578462"/>
    <lineage>
        <taxon>Eukaryota</taxon>
        <taxon>Fungi</taxon>
        <taxon>Fungi incertae sedis</taxon>
        <taxon>Blastocladiomycota</taxon>
        <taxon>Blastocladiomycetes</taxon>
        <taxon>Blastocladiales</taxon>
        <taxon>Blastocladiaceae</taxon>
        <taxon>Allomyces</taxon>
    </lineage>
</organism>
<dbReference type="PANTHER" id="PTHR28218:SF1">
    <property type="entry name" value="VPS4-ASSOCIATED PROTEIN 1"/>
    <property type="match status" value="1"/>
</dbReference>
<dbReference type="GO" id="GO:0007034">
    <property type="term" value="P:vacuolar transport"/>
    <property type="evidence" value="ECO:0007669"/>
    <property type="project" value="TreeGrafter"/>
</dbReference>
<dbReference type="Pfam" id="PF08432">
    <property type="entry name" value="Vfa1"/>
    <property type="match status" value="1"/>
</dbReference>
<name>A0A0L0RYS1_ALLM3</name>
<sequence>MQAAAPIPFKNLYQRRRAATDRPCWVCGKPTQEVLTHSDIDFFFTCANHCQDPGFCTLSTASGTASSPFPPNTGAATTTGRAPAGTTSAPAAAAGQKSDESAATKPTATLPIPASYVLHSRIFSMRAAEYREKQRVKAKQSQLGALPSVPKQPLPPERT</sequence>
<evidence type="ECO:0008006" key="4">
    <source>
        <dbReference type="Google" id="ProtNLM"/>
    </source>
</evidence>
<feature type="region of interest" description="Disordered" evidence="1">
    <location>
        <begin position="132"/>
        <end position="159"/>
    </location>
</feature>
<reference evidence="2 3" key="1">
    <citation type="submission" date="2009-11" db="EMBL/GenBank/DDBJ databases">
        <title>Annotation of Allomyces macrogynus ATCC 38327.</title>
        <authorList>
            <consortium name="The Broad Institute Genome Sequencing Platform"/>
            <person name="Russ C."/>
            <person name="Cuomo C."/>
            <person name="Burger G."/>
            <person name="Gray M.W."/>
            <person name="Holland P.W.H."/>
            <person name="King N."/>
            <person name="Lang F.B.F."/>
            <person name="Roger A.J."/>
            <person name="Ruiz-Trillo I."/>
            <person name="Young S.K."/>
            <person name="Zeng Q."/>
            <person name="Gargeya S."/>
            <person name="Fitzgerald M."/>
            <person name="Haas B."/>
            <person name="Abouelleil A."/>
            <person name="Alvarado L."/>
            <person name="Arachchi H.M."/>
            <person name="Berlin A."/>
            <person name="Chapman S.B."/>
            <person name="Gearin G."/>
            <person name="Goldberg J."/>
            <person name="Griggs A."/>
            <person name="Gujja S."/>
            <person name="Hansen M."/>
            <person name="Heiman D."/>
            <person name="Howarth C."/>
            <person name="Larimer J."/>
            <person name="Lui A."/>
            <person name="MacDonald P.J.P."/>
            <person name="McCowen C."/>
            <person name="Montmayeur A."/>
            <person name="Murphy C."/>
            <person name="Neiman D."/>
            <person name="Pearson M."/>
            <person name="Priest M."/>
            <person name="Roberts A."/>
            <person name="Saif S."/>
            <person name="Shea T."/>
            <person name="Sisk P."/>
            <person name="Stolte C."/>
            <person name="Sykes S."/>
            <person name="Wortman J."/>
            <person name="Nusbaum C."/>
            <person name="Birren B."/>
        </authorList>
    </citation>
    <scope>NUCLEOTIDE SEQUENCE [LARGE SCALE GENOMIC DNA]</scope>
    <source>
        <strain evidence="2 3">ATCC 38327</strain>
    </source>
</reference>
<dbReference type="EMBL" id="GG745329">
    <property type="protein sequence ID" value="KNE55211.1"/>
    <property type="molecule type" value="Genomic_DNA"/>
</dbReference>
<dbReference type="AlphaFoldDB" id="A0A0L0RYS1"/>
<protein>
    <recommendedName>
        <fullName evidence="4">DUF1742-domain-containing protein</fullName>
    </recommendedName>
</protein>
<dbReference type="GO" id="GO:0005768">
    <property type="term" value="C:endosome"/>
    <property type="evidence" value="ECO:0007669"/>
    <property type="project" value="TreeGrafter"/>
</dbReference>
<dbReference type="OMA" id="FTCANHC"/>
<dbReference type="InterPro" id="IPR013640">
    <property type="entry name" value="Vfa1"/>
</dbReference>
<evidence type="ECO:0000313" key="2">
    <source>
        <dbReference type="EMBL" id="KNE55211.1"/>
    </source>
</evidence>
<feature type="region of interest" description="Disordered" evidence="1">
    <location>
        <begin position="61"/>
        <end position="110"/>
    </location>
</feature>